<evidence type="ECO:0000313" key="2">
    <source>
        <dbReference type="Proteomes" id="UP000655037"/>
    </source>
</evidence>
<proteinExistence type="predicted"/>
<organism evidence="1 2">
    <name type="scientific">Agrobacterium vitis</name>
    <name type="common">Rhizobium vitis</name>
    <dbReference type="NCBI Taxonomy" id="373"/>
    <lineage>
        <taxon>Bacteria</taxon>
        <taxon>Pseudomonadati</taxon>
        <taxon>Pseudomonadota</taxon>
        <taxon>Alphaproteobacteria</taxon>
        <taxon>Hyphomicrobiales</taxon>
        <taxon>Rhizobiaceae</taxon>
        <taxon>Rhizobium/Agrobacterium group</taxon>
        <taxon>Agrobacterium</taxon>
    </lineage>
</organism>
<comment type="caution">
    <text evidence="1">The sequence shown here is derived from an EMBL/GenBank/DDBJ whole genome shotgun (WGS) entry which is preliminary data.</text>
</comment>
<dbReference type="RefSeq" id="WP_156538673.1">
    <property type="nucleotide sequence ID" value="NZ_JACXXJ020000005.1"/>
</dbReference>
<protein>
    <recommendedName>
        <fullName evidence="3">Polysaccharide pyruvyl transferase domain-containing protein</fullName>
    </recommendedName>
</protein>
<evidence type="ECO:0008006" key="3">
    <source>
        <dbReference type="Google" id="ProtNLM"/>
    </source>
</evidence>
<dbReference type="EMBL" id="JACXXJ020000005">
    <property type="protein sequence ID" value="MBF2716240.1"/>
    <property type="molecule type" value="Genomic_DNA"/>
</dbReference>
<dbReference type="AlphaFoldDB" id="A0AAE2UVX4"/>
<dbReference type="Proteomes" id="UP000655037">
    <property type="component" value="Unassembled WGS sequence"/>
</dbReference>
<reference evidence="1" key="1">
    <citation type="submission" date="2020-11" db="EMBL/GenBank/DDBJ databases">
        <title>Agrobacterium vitis strain K377 genome.</title>
        <authorList>
            <person name="Xi H."/>
        </authorList>
    </citation>
    <scope>NUCLEOTIDE SEQUENCE</scope>
    <source>
        <strain evidence="1">K377</strain>
    </source>
</reference>
<evidence type="ECO:0000313" key="1">
    <source>
        <dbReference type="EMBL" id="MBF2716240.1"/>
    </source>
</evidence>
<accession>A0AAE2UVX4</accession>
<sequence>MYPDIADYTSEKQLDFERLRNEIVTDCSFVPSFGLHSDIRQQVEMLEREFAGQSRLKLVHAVLNMLVRRGVAVDIVYDHFCALWAAHADFLLETLDSRWLVSACDTICDCSLDESEGQVAILVSLFVNTLKLTETERLMTASVEVDKSHIKGRMPLFDGLTAFMPGKGDMPINLLRRIDRAVRPETLSGKIGRELINRALLSDTPFARFSKMATFNKWRDYLSPVHHAPAPIPDPAQVPMKLDRPSYILLNDTGRLGGSFHIGTVYACTAIRESLANRGLHEIGWANDRERFNQLLAEGLSKPTLVVLNGEGTLHHGSQRAAELLAICEDAKEQKIGVAVVNSVWEFNPDNMLSALKAADLIHVRDSISCDALPSEMHAEVTPDVSIKLFFRMARGGQFLPPQHEIGVMDSVVQTATDALLGFAEEGGFPFYAMPGGNLRTIRTAVAARSGSVWPRLLQLTDVMTAQSWVTGRFHGLIAALCAGRPVCALSSNTAKIEGFLRDAGLAEECLLGTDWISAPAEHKRNELVSRFEMQRSPAFIQRRDSYLEAAQIQIDKMFDAVAGLANEKFKFNGPL</sequence>
<gene>
    <name evidence="1" type="ORF">IEI95_018670</name>
</gene>
<name>A0AAE2UVX4_AGRVI</name>